<dbReference type="Pfam" id="PF00324">
    <property type="entry name" value="AA_permease"/>
    <property type="match status" value="1"/>
</dbReference>
<dbReference type="PANTHER" id="PTHR42770">
    <property type="entry name" value="AMINO ACID TRANSPORTER-RELATED"/>
    <property type="match status" value="1"/>
</dbReference>
<feature type="domain" description="Amino acid permease/ SLC12A" evidence="6">
    <location>
        <begin position="31"/>
        <end position="431"/>
    </location>
</feature>
<feature type="transmembrane region" description="Helical" evidence="5">
    <location>
        <begin position="62"/>
        <end position="82"/>
    </location>
</feature>
<evidence type="ECO:0000259" key="6">
    <source>
        <dbReference type="Pfam" id="PF00324"/>
    </source>
</evidence>
<feature type="transmembrane region" description="Helical" evidence="5">
    <location>
        <begin position="103"/>
        <end position="128"/>
    </location>
</feature>
<feature type="transmembrane region" description="Helical" evidence="5">
    <location>
        <begin position="380"/>
        <end position="402"/>
    </location>
</feature>
<dbReference type="InterPro" id="IPR004841">
    <property type="entry name" value="AA-permease/SLC12A_dom"/>
</dbReference>
<gene>
    <name evidence="7" type="ORF">ACFQE5_18755</name>
</gene>
<organism evidence="7 8">
    <name type="scientific">Pseudonocardia hispaniensis</name>
    <dbReference type="NCBI Taxonomy" id="904933"/>
    <lineage>
        <taxon>Bacteria</taxon>
        <taxon>Bacillati</taxon>
        <taxon>Actinomycetota</taxon>
        <taxon>Actinomycetes</taxon>
        <taxon>Pseudonocardiales</taxon>
        <taxon>Pseudonocardiaceae</taxon>
        <taxon>Pseudonocardia</taxon>
    </lineage>
</organism>
<feature type="transmembrane region" description="Helical" evidence="5">
    <location>
        <begin position="441"/>
        <end position="459"/>
    </location>
</feature>
<dbReference type="RefSeq" id="WP_379586780.1">
    <property type="nucleotide sequence ID" value="NZ_JBHSQW010000035.1"/>
</dbReference>
<proteinExistence type="predicted"/>
<dbReference type="PIRSF" id="PIRSF006060">
    <property type="entry name" value="AA_transporter"/>
    <property type="match status" value="1"/>
</dbReference>
<feature type="transmembrane region" description="Helical" evidence="5">
    <location>
        <begin position="148"/>
        <end position="167"/>
    </location>
</feature>
<comment type="caution">
    <text evidence="7">The sequence shown here is derived from an EMBL/GenBank/DDBJ whole genome shotgun (WGS) entry which is preliminary data.</text>
</comment>
<keyword evidence="2 5" id="KW-0812">Transmembrane</keyword>
<feature type="transmembrane region" description="Helical" evidence="5">
    <location>
        <begin position="174"/>
        <end position="194"/>
    </location>
</feature>
<dbReference type="EMBL" id="JBHSQW010000035">
    <property type="protein sequence ID" value="MFC5996248.1"/>
    <property type="molecule type" value="Genomic_DNA"/>
</dbReference>
<reference evidence="8" key="1">
    <citation type="journal article" date="2019" name="Int. J. Syst. Evol. Microbiol.">
        <title>The Global Catalogue of Microorganisms (GCM) 10K type strain sequencing project: providing services to taxonomists for standard genome sequencing and annotation.</title>
        <authorList>
            <consortium name="The Broad Institute Genomics Platform"/>
            <consortium name="The Broad Institute Genome Sequencing Center for Infectious Disease"/>
            <person name="Wu L."/>
            <person name="Ma J."/>
        </authorList>
    </citation>
    <scope>NUCLEOTIDE SEQUENCE [LARGE SCALE GENOMIC DNA]</scope>
    <source>
        <strain evidence="8">CCM 8391</strain>
    </source>
</reference>
<sequence>MQRDAGGVLAGLRLRSPVHGLARRHLGPLDVFAQSVSGAAPAAAMSATPVIVAATAGPATTWSFLVATVLALLIGTCIGRFTRRMAAAGSLYSLTAKGLGPSWAFGCGVALLVGYGALAMAALTGAAIYLNTLIARIGLGAPGSRPLLVVAVCAFAALALAFALVGVRLSARVVLLVESISISLMVLIFAVLLGGENPAAGSTGSAVDPGFGGIAAGVLPALSAFIGFEAATALGVEARRPFQTIPRAVQWTAGVSGLLYLFAAYTQVVSFSGTPGGLAGQTEPVLQLAAAHGQPWLSVLLDLGIAMSFFACTLATGSALVRVLFSMARDGIAPGGLGATHRRYRTPHVAITVALPIAAGVPVLLLTLGLPPDRVLSELLTVATVGYLVAYLLVCLAAPLFLRRIGELTTAPVAVTAVIVPILLVVLVAFVVSALGRPLPIVTGLLALIGVVWLVWLRLRRPDQLAGIGVYDETVAADVLGERRVGIR</sequence>
<evidence type="ECO:0000256" key="5">
    <source>
        <dbReference type="SAM" id="Phobius"/>
    </source>
</evidence>
<evidence type="ECO:0000256" key="4">
    <source>
        <dbReference type="ARBA" id="ARBA00023136"/>
    </source>
</evidence>
<feature type="transmembrane region" description="Helical" evidence="5">
    <location>
        <begin position="303"/>
        <end position="325"/>
    </location>
</feature>
<dbReference type="PANTHER" id="PTHR42770:SF7">
    <property type="entry name" value="MEMBRANE PROTEIN"/>
    <property type="match status" value="1"/>
</dbReference>
<evidence type="ECO:0000313" key="8">
    <source>
        <dbReference type="Proteomes" id="UP001596302"/>
    </source>
</evidence>
<keyword evidence="3 5" id="KW-1133">Transmembrane helix</keyword>
<feature type="transmembrane region" description="Helical" evidence="5">
    <location>
        <begin position="414"/>
        <end position="435"/>
    </location>
</feature>
<evidence type="ECO:0000256" key="1">
    <source>
        <dbReference type="ARBA" id="ARBA00004141"/>
    </source>
</evidence>
<feature type="transmembrane region" description="Helical" evidence="5">
    <location>
        <begin position="346"/>
        <end position="368"/>
    </location>
</feature>
<dbReference type="Gene3D" id="1.20.1740.10">
    <property type="entry name" value="Amino acid/polyamine transporter I"/>
    <property type="match status" value="1"/>
</dbReference>
<comment type="subcellular location">
    <subcellularLocation>
        <location evidence="1">Membrane</location>
        <topology evidence="1">Multi-pass membrane protein</topology>
    </subcellularLocation>
</comment>
<dbReference type="Proteomes" id="UP001596302">
    <property type="component" value="Unassembled WGS sequence"/>
</dbReference>
<name>A0ABW1J5W9_9PSEU</name>
<keyword evidence="4 5" id="KW-0472">Membrane</keyword>
<protein>
    <submittedName>
        <fullName evidence="7">APC family permease</fullName>
    </submittedName>
</protein>
<accession>A0ABW1J5W9</accession>
<evidence type="ECO:0000256" key="2">
    <source>
        <dbReference type="ARBA" id="ARBA00022692"/>
    </source>
</evidence>
<feature type="transmembrane region" description="Helical" evidence="5">
    <location>
        <begin position="214"/>
        <end position="236"/>
    </location>
</feature>
<dbReference type="InterPro" id="IPR050367">
    <property type="entry name" value="APC_superfamily"/>
</dbReference>
<feature type="transmembrane region" description="Helical" evidence="5">
    <location>
        <begin position="248"/>
        <end position="268"/>
    </location>
</feature>
<keyword evidence="8" id="KW-1185">Reference proteome</keyword>
<evidence type="ECO:0000256" key="3">
    <source>
        <dbReference type="ARBA" id="ARBA00022989"/>
    </source>
</evidence>
<evidence type="ECO:0000313" key="7">
    <source>
        <dbReference type="EMBL" id="MFC5996248.1"/>
    </source>
</evidence>